<sequence>MRFQAHFIGFCITALLCMTTVQPAIGAEVPTRIIFDSDVDHDCDDIGALFILHGAIERGNATLLATMGCTSSIAIAPCLDAINTWFGRPEIPVGTLKDDGFLDHQGFANELIQRYPHKHASGKDYPDATTLYRQILAKQPDGSVVILAVGPLRNLANLLRSKPDDSSPLNGIALVAKKVKRLDVMGGNYPPHANAKEGEWNFKQDPASAALVCSTWPTPILFNGEGGSTNSGRRVTYEMPEHNPLTLAYRLYPGVGYAGDRLSWDPISSLVAVQGSSPWFEVVGGGRNVTDAATGINTWQSDPTGQHAYLKLKVRKHELESALEDAMTAGHGRPQHLQFNTVIYSDTGMCRVTCEGERSNRGEWLNKGASGWIQYQHVDDRKRLVTSYALTCTDRERLPRTVELLGSNDGGMVWSRLDYQENPGFTAASPRREFPIANPAKWNRFRLRVTSTDARHETRVSAIELLEAIHCAPGVSVTDVTIDSPKLTVPVNGRATLTGTTLPRTSFQRELTWVSSNPAVATVRQIGEQIAMVVGHQAGQCTITAIIDGVQTACQVTVVPSTLPAVWQYNELNSPAIPGAVSVVDDAFTLTGSGHAMTSWWERVRDQGVFVSQPASAAVELSARLTSVGPNVGGPAYQWDNRPPTVAGLMLRESLSEACGRYVLIQVDPSGNLVCRWRNKTGDQDDNQRKDLGQVSLPVHLKLIQNGPHVQVFVSADGTMWGEPRATIPATFGQSSRIGLFLCSGNTFASSQGIFDRVRPRK</sequence>
<protein>
    <recommendedName>
        <fullName evidence="2">BIG2 domain-containing protein</fullName>
    </recommendedName>
</protein>
<dbReference type="InterPro" id="IPR008964">
    <property type="entry name" value="Invasin/intimin_cell_adhesion"/>
</dbReference>
<dbReference type="PANTHER" id="PTHR43264">
    <property type="match status" value="1"/>
</dbReference>
<dbReference type="Gene3D" id="2.60.40.1080">
    <property type="match status" value="1"/>
</dbReference>
<dbReference type="PANTHER" id="PTHR43264:SF1">
    <property type="entry name" value="INOSINE_URIDINE-PREFERRING NUCLEOSIDE HYDROLASE DOMAIN-CONTAINING PROTEIN"/>
    <property type="match status" value="1"/>
</dbReference>
<dbReference type="KEGG" id="tim:GMBLW1_44120"/>
<evidence type="ECO:0000256" key="1">
    <source>
        <dbReference type="SAM" id="SignalP"/>
    </source>
</evidence>
<feature type="signal peptide" evidence="1">
    <location>
        <begin position="1"/>
        <end position="26"/>
    </location>
</feature>
<evidence type="ECO:0000313" key="4">
    <source>
        <dbReference type="Proteomes" id="UP000464378"/>
    </source>
</evidence>
<dbReference type="InParanoid" id="A0A6C2YTR6"/>
<dbReference type="Pfam" id="PF02368">
    <property type="entry name" value="Big_2"/>
    <property type="match status" value="1"/>
</dbReference>
<dbReference type="Proteomes" id="UP000464378">
    <property type="component" value="Chromosome"/>
</dbReference>
<dbReference type="GO" id="GO:0016799">
    <property type="term" value="F:hydrolase activity, hydrolyzing N-glycosyl compounds"/>
    <property type="evidence" value="ECO:0007669"/>
    <property type="project" value="InterPro"/>
</dbReference>
<dbReference type="EMBL" id="LR586016">
    <property type="protein sequence ID" value="VIP04781.1"/>
    <property type="molecule type" value="Genomic_DNA"/>
</dbReference>
<dbReference type="Gene3D" id="2.60.120.200">
    <property type="match status" value="1"/>
</dbReference>
<dbReference type="InterPro" id="IPR003343">
    <property type="entry name" value="Big_2"/>
</dbReference>
<dbReference type="SUPFAM" id="SSF49373">
    <property type="entry name" value="Invasin/intimin cell-adhesion fragments"/>
    <property type="match status" value="1"/>
</dbReference>
<dbReference type="Pfam" id="PF01156">
    <property type="entry name" value="IU_nuc_hydro"/>
    <property type="match status" value="1"/>
</dbReference>
<dbReference type="EMBL" id="LR593887">
    <property type="protein sequence ID" value="VTS06921.1"/>
    <property type="molecule type" value="Genomic_DNA"/>
</dbReference>
<dbReference type="AlphaFoldDB" id="A0A6C2YTR6"/>
<name>A0A6C2YTR6_9BACT</name>
<accession>A0A6C2YTR6</accession>
<reference evidence="3" key="1">
    <citation type="submission" date="2019-04" db="EMBL/GenBank/DDBJ databases">
        <authorList>
            <consortium name="Science for Life Laboratories"/>
        </authorList>
    </citation>
    <scope>NUCLEOTIDE SEQUENCE</scope>
    <source>
        <strain evidence="3">MBLW1</strain>
    </source>
</reference>
<feature type="domain" description="BIG2" evidence="2">
    <location>
        <begin position="476"/>
        <end position="557"/>
    </location>
</feature>
<dbReference type="Gene3D" id="3.90.245.10">
    <property type="entry name" value="Ribonucleoside hydrolase-like"/>
    <property type="match status" value="1"/>
</dbReference>
<keyword evidence="3" id="KW-0378">Hydrolase</keyword>
<dbReference type="RefSeq" id="WP_162659814.1">
    <property type="nucleotide sequence ID" value="NZ_LR593887.1"/>
</dbReference>
<gene>
    <name evidence="3" type="ORF">GMBLW1_44120</name>
</gene>
<keyword evidence="1" id="KW-0732">Signal</keyword>
<evidence type="ECO:0000259" key="2">
    <source>
        <dbReference type="SMART" id="SM00635"/>
    </source>
</evidence>
<dbReference type="InterPro" id="IPR001910">
    <property type="entry name" value="Inosine/uridine_hydrolase_dom"/>
</dbReference>
<dbReference type="InterPro" id="IPR036452">
    <property type="entry name" value="Ribo_hydro-like"/>
</dbReference>
<feature type="chain" id="PRO_5033535100" description="BIG2 domain-containing protein" evidence="1">
    <location>
        <begin position="27"/>
        <end position="762"/>
    </location>
</feature>
<keyword evidence="4" id="KW-1185">Reference proteome</keyword>
<evidence type="ECO:0000313" key="3">
    <source>
        <dbReference type="EMBL" id="VIP04781.1"/>
    </source>
</evidence>
<dbReference type="SMART" id="SM00635">
    <property type="entry name" value="BID_2"/>
    <property type="match status" value="1"/>
</dbReference>
<organism evidence="3">
    <name type="scientific">Tuwongella immobilis</name>
    <dbReference type="NCBI Taxonomy" id="692036"/>
    <lineage>
        <taxon>Bacteria</taxon>
        <taxon>Pseudomonadati</taxon>
        <taxon>Planctomycetota</taxon>
        <taxon>Planctomycetia</taxon>
        <taxon>Gemmatales</taxon>
        <taxon>Gemmataceae</taxon>
        <taxon>Tuwongella</taxon>
    </lineage>
</organism>
<proteinExistence type="predicted"/>
<dbReference type="SUPFAM" id="SSF53590">
    <property type="entry name" value="Nucleoside hydrolase"/>
    <property type="match status" value="1"/>
</dbReference>